<dbReference type="PANTHER" id="PTHR10055">
    <property type="entry name" value="TRYPTOPHANYL-TRNA SYNTHETASE"/>
    <property type="match status" value="1"/>
</dbReference>
<keyword evidence="7 10" id="KW-0030">Aminoacyl-tRNA synthetase</keyword>
<evidence type="ECO:0000256" key="6">
    <source>
        <dbReference type="ARBA" id="ARBA00022917"/>
    </source>
</evidence>
<dbReference type="AlphaFoldDB" id="A0A7S2CFK6"/>
<keyword evidence="3 10" id="KW-0436">Ligase</keyword>
<dbReference type="Gene3D" id="3.40.50.620">
    <property type="entry name" value="HUPs"/>
    <property type="match status" value="1"/>
</dbReference>
<dbReference type="GO" id="GO:0005737">
    <property type="term" value="C:cytoplasm"/>
    <property type="evidence" value="ECO:0007669"/>
    <property type="project" value="TreeGrafter"/>
</dbReference>
<accession>A0A7S2CFK6</accession>
<proteinExistence type="inferred from homology"/>
<comment type="similarity">
    <text evidence="1 10">Belongs to the class-I aminoacyl-tRNA synthetase family.</text>
</comment>
<dbReference type="FunFam" id="1.10.240.10:FF:000007">
    <property type="entry name" value="Tryptophan--tRNA ligase"/>
    <property type="match status" value="1"/>
</dbReference>
<dbReference type="GO" id="GO:0006436">
    <property type="term" value="P:tryptophanyl-tRNA aminoacylation"/>
    <property type="evidence" value="ECO:0007669"/>
    <property type="project" value="InterPro"/>
</dbReference>
<comment type="catalytic activity">
    <reaction evidence="9">
        <text>tRNA(Trp) + L-tryptophan + ATP = L-tryptophyl-tRNA(Trp) + AMP + diphosphate + H(+)</text>
        <dbReference type="Rhea" id="RHEA:24080"/>
        <dbReference type="Rhea" id="RHEA-COMP:9671"/>
        <dbReference type="Rhea" id="RHEA-COMP:9705"/>
        <dbReference type="ChEBI" id="CHEBI:15378"/>
        <dbReference type="ChEBI" id="CHEBI:30616"/>
        <dbReference type="ChEBI" id="CHEBI:33019"/>
        <dbReference type="ChEBI" id="CHEBI:57912"/>
        <dbReference type="ChEBI" id="CHEBI:78442"/>
        <dbReference type="ChEBI" id="CHEBI:78535"/>
        <dbReference type="ChEBI" id="CHEBI:456215"/>
        <dbReference type="EC" id="6.1.1.2"/>
    </reaction>
</comment>
<dbReference type="InterPro" id="IPR014729">
    <property type="entry name" value="Rossmann-like_a/b/a_fold"/>
</dbReference>
<evidence type="ECO:0000256" key="7">
    <source>
        <dbReference type="ARBA" id="ARBA00023146"/>
    </source>
</evidence>
<dbReference type="Pfam" id="PF00579">
    <property type="entry name" value="tRNA-synt_1b"/>
    <property type="match status" value="1"/>
</dbReference>
<name>A0A7S2CFK6_9DINO</name>
<evidence type="ECO:0000256" key="2">
    <source>
        <dbReference type="ARBA" id="ARBA00013161"/>
    </source>
</evidence>
<sequence length="175" mass="19874">MCCLIPCAIDQDPYFRLTREVAHKLVPETHPLGGKPALLHAKFFPPLQGALGKMSASDTSSAIFLTDSPEEISSKIHKYAFSGGRATAKEQREKGADLDADVSFQWLRFFLEDDEELKKIETEYGSGQGDFWNTGSVKERLVKELQRIVKEHQARRDKITDEEVAEWMAVRKLEF</sequence>
<dbReference type="SUPFAM" id="SSF52374">
    <property type="entry name" value="Nucleotidylyl transferase"/>
    <property type="match status" value="1"/>
</dbReference>
<evidence type="ECO:0000256" key="9">
    <source>
        <dbReference type="ARBA" id="ARBA00049929"/>
    </source>
</evidence>
<dbReference type="GO" id="GO:0004830">
    <property type="term" value="F:tryptophan-tRNA ligase activity"/>
    <property type="evidence" value="ECO:0007669"/>
    <property type="project" value="UniProtKB-EC"/>
</dbReference>
<reference evidence="11" key="1">
    <citation type="submission" date="2021-01" db="EMBL/GenBank/DDBJ databases">
        <authorList>
            <person name="Corre E."/>
            <person name="Pelletier E."/>
            <person name="Niang G."/>
            <person name="Scheremetjew M."/>
            <person name="Finn R."/>
            <person name="Kale V."/>
            <person name="Holt S."/>
            <person name="Cochrane G."/>
            <person name="Meng A."/>
            <person name="Brown T."/>
            <person name="Cohen L."/>
        </authorList>
    </citation>
    <scope>NUCLEOTIDE SEQUENCE</scope>
    <source>
        <strain evidence="11">CCMP2222</strain>
    </source>
</reference>
<gene>
    <name evidence="11" type="ORF">AAND1436_LOCUS17776</name>
</gene>
<dbReference type="Gene3D" id="1.10.240.10">
    <property type="entry name" value="Tyrosyl-Transfer RNA Synthetase"/>
    <property type="match status" value="1"/>
</dbReference>
<keyword evidence="4 10" id="KW-0547">Nucleotide-binding</keyword>
<dbReference type="EC" id="6.1.1.2" evidence="2"/>
<dbReference type="EMBL" id="HBGQ01036082">
    <property type="protein sequence ID" value="CAD9424422.1"/>
    <property type="molecule type" value="Transcribed_RNA"/>
</dbReference>
<dbReference type="PANTHER" id="PTHR10055:SF1">
    <property type="entry name" value="TRYPTOPHAN--TRNA LIGASE, CYTOPLASMIC"/>
    <property type="match status" value="1"/>
</dbReference>
<evidence type="ECO:0000256" key="1">
    <source>
        <dbReference type="ARBA" id="ARBA00005594"/>
    </source>
</evidence>
<organism evidence="11">
    <name type="scientific">Alexandrium andersonii</name>
    <dbReference type="NCBI Taxonomy" id="327968"/>
    <lineage>
        <taxon>Eukaryota</taxon>
        <taxon>Sar</taxon>
        <taxon>Alveolata</taxon>
        <taxon>Dinophyceae</taxon>
        <taxon>Gonyaulacales</taxon>
        <taxon>Pyrocystaceae</taxon>
        <taxon>Alexandrium</taxon>
    </lineage>
</organism>
<keyword evidence="6 10" id="KW-0648">Protein biosynthesis</keyword>
<dbReference type="PRINTS" id="PR01039">
    <property type="entry name" value="TRNASYNTHTRP"/>
</dbReference>
<evidence type="ECO:0000256" key="8">
    <source>
        <dbReference type="ARBA" id="ARBA00030268"/>
    </source>
</evidence>
<protein>
    <recommendedName>
        <fullName evidence="2">tryptophan--tRNA ligase</fullName>
        <ecNumber evidence="2">6.1.1.2</ecNumber>
    </recommendedName>
    <alternativeName>
        <fullName evidence="8">Tryptophanyl-tRNA synthetase</fullName>
    </alternativeName>
</protein>
<evidence type="ECO:0000256" key="4">
    <source>
        <dbReference type="ARBA" id="ARBA00022741"/>
    </source>
</evidence>
<dbReference type="InterPro" id="IPR002306">
    <property type="entry name" value="Trp-tRNA-ligase"/>
</dbReference>
<keyword evidence="5 10" id="KW-0067">ATP-binding</keyword>
<dbReference type="InterPro" id="IPR002305">
    <property type="entry name" value="aa-tRNA-synth_Ic"/>
</dbReference>
<dbReference type="GO" id="GO:0005524">
    <property type="term" value="F:ATP binding"/>
    <property type="evidence" value="ECO:0007669"/>
    <property type="project" value="UniProtKB-KW"/>
</dbReference>
<evidence type="ECO:0000256" key="5">
    <source>
        <dbReference type="ARBA" id="ARBA00022840"/>
    </source>
</evidence>
<evidence type="ECO:0000256" key="3">
    <source>
        <dbReference type="ARBA" id="ARBA00022598"/>
    </source>
</evidence>
<evidence type="ECO:0000313" key="11">
    <source>
        <dbReference type="EMBL" id="CAD9424422.1"/>
    </source>
</evidence>
<evidence type="ECO:0000256" key="10">
    <source>
        <dbReference type="RuleBase" id="RU363036"/>
    </source>
</evidence>